<dbReference type="GO" id="GO:0016787">
    <property type="term" value="F:hydrolase activity"/>
    <property type="evidence" value="ECO:0007669"/>
    <property type="project" value="UniProtKB-KW"/>
</dbReference>
<dbReference type="InterPro" id="IPR023214">
    <property type="entry name" value="HAD_sf"/>
</dbReference>
<comment type="caution">
    <text evidence="1">The sequence shown here is derived from an EMBL/GenBank/DDBJ whole genome shotgun (WGS) entry which is preliminary data.</text>
</comment>
<protein>
    <submittedName>
        <fullName evidence="1">Putative hydrolase of the HAD superfamily</fullName>
    </submittedName>
</protein>
<keyword evidence="2" id="KW-1185">Reference proteome</keyword>
<gene>
    <name evidence="1" type="ORF">CLV42_11577</name>
</gene>
<dbReference type="InterPro" id="IPR023198">
    <property type="entry name" value="PGP-like_dom2"/>
</dbReference>
<accession>A0A2P8FRY5</accession>
<dbReference type="PANTHER" id="PTHR43611:SF3">
    <property type="entry name" value="FLAVIN MONONUCLEOTIDE HYDROLASE 1, CHLOROPLATIC"/>
    <property type="match status" value="1"/>
</dbReference>
<dbReference type="PANTHER" id="PTHR43611">
    <property type="entry name" value="ALPHA-D-GLUCOSE 1-PHOSPHATE PHOSPHATASE"/>
    <property type="match status" value="1"/>
</dbReference>
<organism evidence="1 2">
    <name type="scientific">Chitinophaga ginsengisoli</name>
    <dbReference type="NCBI Taxonomy" id="363837"/>
    <lineage>
        <taxon>Bacteria</taxon>
        <taxon>Pseudomonadati</taxon>
        <taxon>Bacteroidota</taxon>
        <taxon>Chitinophagia</taxon>
        <taxon>Chitinophagales</taxon>
        <taxon>Chitinophagaceae</taxon>
        <taxon>Chitinophaga</taxon>
    </lineage>
</organism>
<name>A0A2P8FRY5_9BACT</name>
<dbReference type="RefSeq" id="WP_106605047.1">
    <property type="nucleotide sequence ID" value="NZ_PYGK01000015.1"/>
</dbReference>
<keyword evidence="1" id="KW-0378">Hydrolase</keyword>
<dbReference type="SUPFAM" id="SSF56784">
    <property type="entry name" value="HAD-like"/>
    <property type="match status" value="1"/>
</dbReference>
<dbReference type="EMBL" id="PYGK01000015">
    <property type="protein sequence ID" value="PSL24490.1"/>
    <property type="molecule type" value="Genomic_DNA"/>
</dbReference>
<dbReference type="AlphaFoldDB" id="A0A2P8FRY5"/>
<evidence type="ECO:0000313" key="1">
    <source>
        <dbReference type="EMBL" id="PSL24490.1"/>
    </source>
</evidence>
<dbReference type="SFLD" id="SFLDS00003">
    <property type="entry name" value="Haloacid_Dehalogenase"/>
    <property type="match status" value="1"/>
</dbReference>
<dbReference type="Gene3D" id="3.40.50.1000">
    <property type="entry name" value="HAD superfamily/HAD-like"/>
    <property type="match status" value="1"/>
</dbReference>
<sequence length="207" mass="24135">MQQHPTITTLFLDIGGVLLSNGWDRAARREAAAKFSLDLPELEERHHLTFDTYEEGKLTLDEYLRRTVFYEPRPFTEEAFRAFMFSVTTPIPEMIDLVCKIKEKYRIKIAIVNNEGRELNEYRIRQFGINKFVDFFISSCFVHFRKPDADIWRIALDIALVKPEEVLYIDDRPMFVSVAEGLGINGLQHKTYEATKANLAKYGFEVD</sequence>
<dbReference type="InterPro" id="IPR036412">
    <property type="entry name" value="HAD-like_sf"/>
</dbReference>
<proteinExistence type="predicted"/>
<dbReference type="SFLD" id="SFLDG01129">
    <property type="entry name" value="C1.5:_HAD__Beta-PGM__Phosphata"/>
    <property type="match status" value="1"/>
</dbReference>
<reference evidence="1 2" key="1">
    <citation type="submission" date="2018-03" db="EMBL/GenBank/DDBJ databases">
        <title>Genomic Encyclopedia of Archaeal and Bacterial Type Strains, Phase II (KMG-II): from individual species to whole genera.</title>
        <authorList>
            <person name="Goeker M."/>
        </authorList>
    </citation>
    <scope>NUCLEOTIDE SEQUENCE [LARGE SCALE GENOMIC DNA]</scope>
    <source>
        <strain evidence="1 2">DSM 18107</strain>
    </source>
</reference>
<dbReference type="Pfam" id="PF00702">
    <property type="entry name" value="Hydrolase"/>
    <property type="match status" value="1"/>
</dbReference>
<dbReference type="OrthoDB" id="9797415at2"/>
<evidence type="ECO:0000313" key="2">
    <source>
        <dbReference type="Proteomes" id="UP000240978"/>
    </source>
</evidence>
<dbReference type="Gene3D" id="1.10.150.240">
    <property type="entry name" value="Putative phosphatase, domain 2"/>
    <property type="match status" value="1"/>
</dbReference>
<dbReference type="Proteomes" id="UP000240978">
    <property type="component" value="Unassembled WGS sequence"/>
</dbReference>